<evidence type="ECO:0000256" key="2">
    <source>
        <dbReference type="ARBA" id="ARBA00004167"/>
    </source>
</evidence>
<dbReference type="Proteomes" id="UP001190926">
    <property type="component" value="Unassembled WGS sequence"/>
</dbReference>
<keyword evidence="15" id="KW-1185">Reference proteome</keyword>
<keyword evidence="7" id="KW-0862">Zinc</keyword>
<evidence type="ECO:0000256" key="4">
    <source>
        <dbReference type="ARBA" id="ARBA00022679"/>
    </source>
</evidence>
<evidence type="ECO:0000313" key="14">
    <source>
        <dbReference type="EMBL" id="KAH6828765.1"/>
    </source>
</evidence>
<comment type="caution">
    <text evidence="14">The sequence shown here is derived from an EMBL/GenBank/DDBJ whole genome shotgun (WGS) entry which is preliminary data.</text>
</comment>
<evidence type="ECO:0000256" key="3">
    <source>
        <dbReference type="ARBA" id="ARBA00012483"/>
    </source>
</evidence>
<evidence type="ECO:0000256" key="5">
    <source>
        <dbReference type="ARBA" id="ARBA00022692"/>
    </source>
</evidence>
<dbReference type="GO" id="GO:0016020">
    <property type="term" value="C:membrane"/>
    <property type="evidence" value="ECO:0007669"/>
    <property type="project" value="UniProtKB-SubCell"/>
</dbReference>
<keyword evidence="6" id="KW-0479">Metal-binding</keyword>
<keyword evidence="11" id="KW-0863">Zinc-finger</keyword>
<evidence type="ECO:0000256" key="6">
    <source>
        <dbReference type="ARBA" id="ARBA00022723"/>
    </source>
</evidence>
<sequence length="154" mass="17324">MRPIPSPATAEFRIHLSPQPSAKCDDQNCPWRPYSNSRDFKANTALVLIFLFCTLICGLAINFASKQLCMRRRRIQPPQISCAAKEKAAEIPALIYSEEMKLAAVAECAICLSEFAVGERIRILEMCSHGFHMQCIERWLISCSSCPICRANSR</sequence>
<comment type="subcellular location">
    <subcellularLocation>
        <location evidence="2">Membrane</location>
        <topology evidence="2">Single-pass membrane protein</topology>
    </subcellularLocation>
</comment>
<dbReference type="AlphaFoldDB" id="A0AAD4J8X1"/>
<dbReference type="SUPFAM" id="SSF57850">
    <property type="entry name" value="RING/U-box"/>
    <property type="match status" value="1"/>
</dbReference>
<dbReference type="InterPro" id="IPR001841">
    <property type="entry name" value="Znf_RING"/>
</dbReference>
<dbReference type="SMART" id="SM00184">
    <property type="entry name" value="RING"/>
    <property type="match status" value="1"/>
</dbReference>
<dbReference type="Gene3D" id="3.30.40.10">
    <property type="entry name" value="Zinc/RING finger domain, C3HC4 (zinc finger)"/>
    <property type="match status" value="1"/>
</dbReference>
<organism evidence="14 15">
    <name type="scientific">Perilla frutescens var. hirtella</name>
    <name type="common">Perilla citriodora</name>
    <name type="synonym">Perilla setoyensis</name>
    <dbReference type="NCBI Taxonomy" id="608512"/>
    <lineage>
        <taxon>Eukaryota</taxon>
        <taxon>Viridiplantae</taxon>
        <taxon>Streptophyta</taxon>
        <taxon>Embryophyta</taxon>
        <taxon>Tracheophyta</taxon>
        <taxon>Spermatophyta</taxon>
        <taxon>Magnoliopsida</taxon>
        <taxon>eudicotyledons</taxon>
        <taxon>Gunneridae</taxon>
        <taxon>Pentapetalae</taxon>
        <taxon>asterids</taxon>
        <taxon>lamiids</taxon>
        <taxon>Lamiales</taxon>
        <taxon>Lamiaceae</taxon>
        <taxon>Nepetoideae</taxon>
        <taxon>Elsholtzieae</taxon>
        <taxon>Perilla</taxon>
    </lineage>
</organism>
<comment type="catalytic activity">
    <reaction evidence="1">
        <text>S-ubiquitinyl-[E2 ubiquitin-conjugating enzyme]-L-cysteine + [acceptor protein]-L-lysine = [E2 ubiquitin-conjugating enzyme]-L-cysteine + N(6)-ubiquitinyl-[acceptor protein]-L-lysine.</text>
        <dbReference type="EC" id="2.3.2.27"/>
    </reaction>
</comment>
<dbReference type="Pfam" id="PF13639">
    <property type="entry name" value="zf-RING_2"/>
    <property type="match status" value="1"/>
</dbReference>
<reference evidence="14 15" key="1">
    <citation type="journal article" date="2021" name="Nat. Commun.">
        <title>Incipient diploidization of the medicinal plant Perilla within 10,000 years.</title>
        <authorList>
            <person name="Zhang Y."/>
            <person name="Shen Q."/>
            <person name="Leng L."/>
            <person name="Zhang D."/>
            <person name="Chen S."/>
            <person name="Shi Y."/>
            <person name="Ning Z."/>
            <person name="Chen S."/>
        </authorList>
    </citation>
    <scope>NUCLEOTIDE SEQUENCE [LARGE SCALE GENOMIC DNA]</scope>
    <source>
        <strain evidence="15">cv. PC099</strain>
    </source>
</reference>
<dbReference type="PANTHER" id="PTHR46905:SF1">
    <property type="entry name" value="RING-TYPE E3 UBIQUITIN TRANSFERASE"/>
    <property type="match status" value="1"/>
</dbReference>
<dbReference type="GO" id="GO:0016567">
    <property type="term" value="P:protein ubiquitination"/>
    <property type="evidence" value="ECO:0007669"/>
    <property type="project" value="InterPro"/>
</dbReference>
<evidence type="ECO:0000313" key="15">
    <source>
        <dbReference type="Proteomes" id="UP001190926"/>
    </source>
</evidence>
<keyword evidence="4" id="KW-0808">Transferase</keyword>
<name>A0AAD4J8X1_PERFH</name>
<feature type="domain" description="RING-type" evidence="13">
    <location>
        <begin position="108"/>
        <end position="150"/>
    </location>
</feature>
<keyword evidence="8 12" id="KW-1133">Transmembrane helix</keyword>
<gene>
    <name evidence="14" type="ORF">C2S53_018642</name>
</gene>
<evidence type="ECO:0000256" key="1">
    <source>
        <dbReference type="ARBA" id="ARBA00000900"/>
    </source>
</evidence>
<evidence type="ECO:0000256" key="11">
    <source>
        <dbReference type="PROSITE-ProRule" id="PRU00175"/>
    </source>
</evidence>
<evidence type="ECO:0000256" key="10">
    <source>
        <dbReference type="ARBA" id="ARBA00024209"/>
    </source>
</evidence>
<dbReference type="InterPro" id="IPR013083">
    <property type="entry name" value="Znf_RING/FYVE/PHD"/>
</dbReference>
<proteinExistence type="inferred from homology"/>
<evidence type="ECO:0000256" key="7">
    <source>
        <dbReference type="ARBA" id="ARBA00022833"/>
    </source>
</evidence>
<evidence type="ECO:0000256" key="9">
    <source>
        <dbReference type="ARBA" id="ARBA00023136"/>
    </source>
</evidence>
<evidence type="ECO:0000256" key="12">
    <source>
        <dbReference type="SAM" id="Phobius"/>
    </source>
</evidence>
<dbReference type="EMBL" id="SDAM02000121">
    <property type="protein sequence ID" value="KAH6828765.1"/>
    <property type="molecule type" value="Genomic_DNA"/>
</dbReference>
<dbReference type="EC" id="2.3.2.27" evidence="3"/>
<keyword evidence="5 12" id="KW-0812">Transmembrane</keyword>
<dbReference type="PANTHER" id="PTHR46905">
    <property type="entry name" value="RING-H2 FINGER PROTEIN ATL78"/>
    <property type="match status" value="1"/>
</dbReference>
<dbReference type="InterPro" id="IPR044602">
    <property type="entry name" value="ATL10/ATL72-79-like"/>
</dbReference>
<dbReference type="GO" id="GO:0008270">
    <property type="term" value="F:zinc ion binding"/>
    <property type="evidence" value="ECO:0007669"/>
    <property type="project" value="UniProtKB-KW"/>
</dbReference>
<protein>
    <recommendedName>
        <fullName evidence="3">RING-type E3 ubiquitin transferase</fullName>
        <ecNumber evidence="3">2.3.2.27</ecNumber>
    </recommendedName>
</protein>
<dbReference type="GO" id="GO:0061630">
    <property type="term" value="F:ubiquitin protein ligase activity"/>
    <property type="evidence" value="ECO:0007669"/>
    <property type="project" value="UniProtKB-EC"/>
</dbReference>
<feature type="transmembrane region" description="Helical" evidence="12">
    <location>
        <begin position="45"/>
        <end position="64"/>
    </location>
</feature>
<evidence type="ECO:0000256" key="8">
    <source>
        <dbReference type="ARBA" id="ARBA00022989"/>
    </source>
</evidence>
<evidence type="ECO:0000259" key="13">
    <source>
        <dbReference type="PROSITE" id="PS50089"/>
    </source>
</evidence>
<comment type="similarity">
    <text evidence="10">Belongs to the RING-type zinc finger family. ATL subfamily.</text>
</comment>
<dbReference type="PROSITE" id="PS50089">
    <property type="entry name" value="ZF_RING_2"/>
    <property type="match status" value="1"/>
</dbReference>
<keyword evidence="9 12" id="KW-0472">Membrane</keyword>
<accession>A0AAD4J8X1</accession>